<proteinExistence type="predicted"/>
<dbReference type="WBParaSite" id="GPLIN_000814800">
    <property type="protein sequence ID" value="GPLIN_000814800"/>
    <property type="gene ID" value="GPLIN_000814800"/>
</dbReference>
<feature type="domain" description="BTB" evidence="8">
    <location>
        <begin position="291"/>
        <end position="384"/>
    </location>
</feature>
<sequence>MANIYNEFIIVDEKSTTCGNFSVCEYINSQFGDRTAFESLEFKLVNESRVLQIKDTASHSTNVPGPVAQIVSWKWEGGAQKIEKDIVGVQPLFGAHPSALKLPDSLSPSGASGNLCPTPGCDGSDHQGGLYPQHRSLSGCPRRPNCSNSVVIRILKKREVIENPCPPFSSPDDDLTVHIGDRQVTVSAHWLMVVSPVVKQMLSVEMKEKQQRTLNLDGHDITMEQFMQFLETVNDHFQHGRTLPNPTNALYLLALADYFQIDWLKNRCEAHLINCVEIPLIERFHLIEPYRLNNLKVGLSGRLAVVKRMLSVEMKEKQQRTLNLDGHDITMEQFMQFLETINDHLHHGRTLPNPTNVLVLLALADYFQIDWLKDRCEAHLINCVEIPLIERFHLIEPYRLNNLKNFFLRCLDVANLKEFMAANCERLTVGSISNALWHELTFRLCAKQKVATDGGCFS</sequence>
<evidence type="ECO:0000256" key="5">
    <source>
        <dbReference type="ARBA" id="ARBA00023015"/>
    </source>
</evidence>
<dbReference type="GO" id="GO:0008270">
    <property type="term" value="F:zinc ion binding"/>
    <property type="evidence" value="ECO:0007669"/>
    <property type="project" value="UniProtKB-KW"/>
</dbReference>
<dbReference type="InterPro" id="IPR036060">
    <property type="entry name" value="Znf_C2H2C_sf"/>
</dbReference>
<keyword evidence="5" id="KW-0805">Transcription regulation</keyword>
<keyword evidence="6" id="KW-0804">Transcription</keyword>
<evidence type="ECO:0000256" key="4">
    <source>
        <dbReference type="ARBA" id="ARBA00022833"/>
    </source>
</evidence>
<evidence type="ECO:0000256" key="2">
    <source>
        <dbReference type="ARBA" id="ARBA00022723"/>
    </source>
</evidence>
<accession>A0A183C5K3</accession>
<organism evidence="9 10">
    <name type="scientific">Globodera pallida</name>
    <name type="common">Potato cyst nematode worm</name>
    <name type="synonym">Heterodera pallida</name>
    <dbReference type="NCBI Taxonomy" id="36090"/>
    <lineage>
        <taxon>Eukaryota</taxon>
        <taxon>Metazoa</taxon>
        <taxon>Ecdysozoa</taxon>
        <taxon>Nematoda</taxon>
        <taxon>Chromadorea</taxon>
        <taxon>Rhabditida</taxon>
        <taxon>Tylenchina</taxon>
        <taxon>Tylenchomorpha</taxon>
        <taxon>Tylenchoidea</taxon>
        <taxon>Heteroderidae</taxon>
        <taxon>Heteroderinae</taxon>
        <taxon>Globodera</taxon>
    </lineage>
</organism>
<dbReference type="PROSITE" id="PS51802">
    <property type="entry name" value="ZF_CCHHC"/>
    <property type="match status" value="1"/>
</dbReference>
<dbReference type="Gene3D" id="3.30.710.10">
    <property type="entry name" value="Potassium Channel Kv1.1, Chain A"/>
    <property type="match status" value="2"/>
</dbReference>
<reference evidence="9" key="2">
    <citation type="submission" date="2014-05" db="EMBL/GenBank/DDBJ databases">
        <title>The genome and life-stage specific transcriptomes of Globodera pallida elucidate key aspects of plant parasitism by a cyst nematode.</title>
        <authorList>
            <person name="Cotton J.A."/>
            <person name="Lilley C.J."/>
            <person name="Jones L.M."/>
            <person name="Kikuchi T."/>
            <person name="Reid A.J."/>
            <person name="Thorpe P."/>
            <person name="Tsai I.J."/>
            <person name="Beasley H."/>
            <person name="Blok V."/>
            <person name="Cock P.J.A."/>
            <person name="Van den Akker S.E."/>
            <person name="Holroyd N."/>
            <person name="Hunt M."/>
            <person name="Mantelin S."/>
            <person name="Naghra H."/>
            <person name="Pain A."/>
            <person name="Palomares-Rius J.E."/>
            <person name="Zarowiecki M."/>
            <person name="Berriman M."/>
            <person name="Jones J.T."/>
            <person name="Urwin P.E."/>
        </authorList>
    </citation>
    <scope>NUCLEOTIDE SEQUENCE [LARGE SCALE GENOMIC DNA]</scope>
    <source>
        <strain evidence="9">Lindley</strain>
    </source>
</reference>
<dbReference type="PANTHER" id="PTHR22744">
    <property type="entry name" value="HELIX LOOP HELIX PROTEIN 21-RELATED"/>
    <property type="match status" value="1"/>
</dbReference>
<dbReference type="InterPro" id="IPR011333">
    <property type="entry name" value="SKP1/BTB/POZ_sf"/>
</dbReference>
<name>A0A183C5K3_GLOPA</name>
<dbReference type="SMART" id="SM00225">
    <property type="entry name" value="BTB"/>
    <property type="match status" value="2"/>
</dbReference>
<dbReference type="InterPro" id="IPR000210">
    <property type="entry name" value="BTB/POZ_dom"/>
</dbReference>
<dbReference type="AlphaFoldDB" id="A0A183C5K3"/>
<evidence type="ECO:0000256" key="3">
    <source>
        <dbReference type="ARBA" id="ARBA00022771"/>
    </source>
</evidence>
<dbReference type="CDD" id="cd18186">
    <property type="entry name" value="BTB_POZ_ZBTB_KLHL-like"/>
    <property type="match status" value="1"/>
</dbReference>
<evidence type="ECO:0000259" key="8">
    <source>
        <dbReference type="SMART" id="SM00225"/>
    </source>
</evidence>
<dbReference type="GO" id="GO:0006355">
    <property type="term" value="P:regulation of DNA-templated transcription"/>
    <property type="evidence" value="ECO:0007669"/>
    <property type="project" value="InterPro"/>
</dbReference>
<keyword evidence="2" id="KW-0479">Metal-binding</keyword>
<keyword evidence="7" id="KW-0539">Nucleus</keyword>
<dbReference type="Proteomes" id="UP000050741">
    <property type="component" value="Unassembled WGS sequence"/>
</dbReference>
<dbReference type="SUPFAM" id="SSF103637">
    <property type="entry name" value="CCHHC domain"/>
    <property type="match status" value="1"/>
</dbReference>
<evidence type="ECO:0000256" key="1">
    <source>
        <dbReference type="ARBA" id="ARBA00004123"/>
    </source>
</evidence>
<comment type="subcellular location">
    <subcellularLocation>
        <location evidence="1">Nucleus</location>
    </subcellularLocation>
</comment>
<keyword evidence="4" id="KW-0862">Zinc</keyword>
<reference evidence="10" key="3">
    <citation type="submission" date="2016-06" db="UniProtKB">
        <authorList>
            <consortium name="WormBaseParasite"/>
        </authorList>
    </citation>
    <scope>IDENTIFICATION</scope>
</reference>
<keyword evidence="9" id="KW-1185">Reference proteome</keyword>
<evidence type="ECO:0000256" key="6">
    <source>
        <dbReference type="ARBA" id="ARBA00023163"/>
    </source>
</evidence>
<evidence type="ECO:0000313" key="9">
    <source>
        <dbReference type="Proteomes" id="UP000050741"/>
    </source>
</evidence>
<evidence type="ECO:0000313" key="10">
    <source>
        <dbReference type="WBParaSite" id="GPLIN_000814800"/>
    </source>
</evidence>
<dbReference type="Pfam" id="PF01530">
    <property type="entry name" value="zf-C2HC"/>
    <property type="match status" value="1"/>
</dbReference>
<dbReference type="GO" id="GO:0005634">
    <property type="term" value="C:nucleus"/>
    <property type="evidence" value="ECO:0007669"/>
    <property type="project" value="UniProtKB-SubCell"/>
</dbReference>
<feature type="domain" description="BTB" evidence="8">
    <location>
        <begin position="173"/>
        <end position="276"/>
    </location>
</feature>
<dbReference type="Pfam" id="PF00651">
    <property type="entry name" value="BTB"/>
    <property type="match status" value="2"/>
</dbReference>
<dbReference type="PANTHER" id="PTHR22744:SF14">
    <property type="entry name" value="BTB DOMAIN-CONTAINING PROTEIN-RELATED"/>
    <property type="match status" value="1"/>
</dbReference>
<reference evidence="9" key="1">
    <citation type="submission" date="2013-12" db="EMBL/GenBank/DDBJ databases">
        <authorList>
            <person name="Aslett M."/>
        </authorList>
    </citation>
    <scope>NUCLEOTIDE SEQUENCE [LARGE SCALE GENOMIC DNA]</scope>
    <source>
        <strain evidence="9">Lindley</strain>
    </source>
</reference>
<dbReference type="Gene3D" id="4.10.320.30">
    <property type="match status" value="1"/>
</dbReference>
<dbReference type="InterPro" id="IPR002515">
    <property type="entry name" value="Znf_C2H2C"/>
</dbReference>
<keyword evidence="3" id="KW-0863">Zinc-finger</keyword>
<evidence type="ECO:0000256" key="7">
    <source>
        <dbReference type="ARBA" id="ARBA00023242"/>
    </source>
</evidence>
<protein>
    <submittedName>
        <fullName evidence="10">BTB domain-containing protein</fullName>
    </submittedName>
</protein>
<dbReference type="SUPFAM" id="SSF54695">
    <property type="entry name" value="POZ domain"/>
    <property type="match status" value="2"/>
</dbReference>